<protein>
    <submittedName>
        <fullName evidence="6">DeoR/GlpR transcriptional regulator</fullName>
    </submittedName>
</protein>
<feature type="region of interest" description="Disordered" evidence="4">
    <location>
        <begin position="1"/>
        <end position="25"/>
    </location>
</feature>
<evidence type="ECO:0000313" key="7">
    <source>
        <dbReference type="Proteomes" id="UP000732377"/>
    </source>
</evidence>
<dbReference type="InterPro" id="IPR014036">
    <property type="entry name" value="DeoR-like_C"/>
</dbReference>
<gene>
    <name evidence="6" type="ORF">CWE10_13015</name>
</gene>
<dbReference type="SUPFAM" id="SSF100950">
    <property type="entry name" value="NagB/RpiA/CoA transferase-like"/>
    <property type="match status" value="1"/>
</dbReference>
<dbReference type="PROSITE" id="PS00894">
    <property type="entry name" value="HTH_DEOR_1"/>
    <property type="match status" value="1"/>
</dbReference>
<dbReference type="AlphaFoldDB" id="A0A953I528"/>
<dbReference type="PRINTS" id="PR00037">
    <property type="entry name" value="HTHLACR"/>
</dbReference>
<feature type="compositionally biased region" description="Basic residues" evidence="4">
    <location>
        <begin position="38"/>
        <end position="52"/>
    </location>
</feature>
<dbReference type="PROSITE" id="PS51000">
    <property type="entry name" value="HTH_DEOR_2"/>
    <property type="match status" value="1"/>
</dbReference>
<evidence type="ECO:0000259" key="5">
    <source>
        <dbReference type="PROSITE" id="PS51000"/>
    </source>
</evidence>
<dbReference type="InterPro" id="IPR037171">
    <property type="entry name" value="NagB/RpiA_transferase-like"/>
</dbReference>
<dbReference type="Pfam" id="PF00455">
    <property type="entry name" value="DeoRC"/>
    <property type="match status" value="1"/>
</dbReference>
<dbReference type="Proteomes" id="UP000732377">
    <property type="component" value="Unassembled WGS sequence"/>
</dbReference>
<feature type="region of interest" description="Disordered" evidence="4">
    <location>
        <begin position="38"/>
        <end position="68"/>
    </location>
</feature>
<feature type="domain" description="HTH deoR-type" evidence="5">
    <location>
        <begin position="115"/>
        <end position="170"/>
    </location>
</feature>
<dbReference type="PANTHER" id="PTHR30363">
    <property type="entry name" value="HTH-TYPE TRANSCRIPTIONAL REGULATOR SRLR-RELATED"/>
    <property type="match status" value="1"/>
</dbReference>
<dbReference type="SUPFAM" id="SSF46785">
    <property type="entry name" value="Winged helix' DNA-binding domain"/>
    <property type="match status" value="1"/>
</dbReference>
<keyword evidence="3" id="KW-0804">Transcription</keyword>
<comment type="caution">
    <text evidence="6">The sequence shown here is derived from an EMBL/GenBank/DDBJ whole genome shotgun (WGS) entry which is preliminary data.</text>
</comment>
<dbReference type="InterPro" id="IPR018356">
    <property type="entry name" value="Tscrpt_reg_HTH_DeoR_CS"/>
</dbReference>
<evidence type="ECO:0000256" key="1">
    <source>
        <dbReference type="ARBA" id="ARBA00023015"/>
    </source>
</evidence>
<organism evidence="6 7">
    <name type="scientific">Symbiobacterium thermophilum</name>
    <dbReference type="NCBI Taxonomy" id="2734"/>
    <lineage>
        <taxon>Bacteria</taxon>
        <taxon>Bacillati</taxon>
        <taxon>Bacillota</taxon>
        <taxon>Clostridia</taxon>
        <taxon>Eubacteriales</taxon>
        <taxon>Symbiobacteriaceae</taxon>
        <taxon>Symbiobacterium</taxon>
    </lineage>
</organism>
<dbReference type="InterPro" id="IPR001034">
    <property type="entry name" value="DeoR_HTH"/>
</dbReference>
<evidence type="ECO:0000256" key="3">
    <source>
        <dbReference type="ARBA" id="ARBA00023163"/>
    </source>
</evidence>
<feature type="compositionally biased region" description="Low complexity" evidence="4">
    <location>
        <begin position="13"/>
        <end position="23"/>
    </location>
</feature>
<name>A0A953I528_SYMTR</name>
<evidence type="ECO:0000313" key="6">
    <source>
        <dbReference type="EMBL" id="MBY6277111.1"/>
    </source>
</evidence>
<accession>A0A953I528</accession>
<dbReference type="Pfam" id="PF08220">
    <property type="entry name" value="HTH_DeoR"/>
    <property type="match status" value="1"/>
</dbReference>
<reference evidence="6" key="1">
    <citation type="submission" date="2017-11" db="EMBL/GenBank/DDBJ databases">
        <title>Three new genomes from thermophilic consortium.</title>
        <authorList>
            <person name="Quaggio R."/>
            <person name="Amgarten D."/>
            <person name="Setubal J.C."/>
        </authorList>
    </citation>
    <scope>NUCLEOTIDE SEQUENCE</scope>
    <source>
        <strain evidence="6">ZCTH01-B2</strain>
    </source>
</reference>
<dbReference type="GO" id="GO:0003700">
    <property type="term" value="F:DNA-binding transcription factor activity"/>
    <property type="evidence" value="ECO:0007669"/>
    <property type="project" value="InterPro"/>
</dbReference>
<dbReference type="Gene3D" id="3.40.50.1360">
    <property type="match status" value="1"/>
</dbReference>
<proteinExistence type="predicted"/>
<dbReference type="EMBL" id="PIUK01000139">
    <property type="protein sequence ID" value="MBY6277111.1"/>
    <property type="molecule type" value="Genomic_DNA"/>
</dbReference>
<dbReference type="GO" id="GO:0003677">
    <property type="term" value="F:DNA binding"/>
    <property type="evidence" value="ECO:0007669"/>
    <property type="project" value="UniProtKB-KW"/>
</dbReference>
<evidence type="ECO:0000256" key="4">
    <source>
        <dbReference type="SAM" id="MobiDB-lite"/>
    </source>
</evidence>
<dbReference type="InterPro" id="IPR036390">
    <property type="entry name" value="WH_DNA-bd_sf"/>
</dbReference>
<dbReference type="SMART" id="SM00420">
    <property type="entry name" value="HTH_DEOR"/>
    <property type="match status" value="1"/>
</dbReference>
<sequence length="365" mass="39269">MQPAPRQPLNPCTAMSGRGSTTRGRCRKGTARLIPLAARHRRCSSSRPRRPHSPASTAPALRQEPGRSSLHEARKNFLPIAPPPAGIAVFTQNTQCANRSPHTHNPRLRMCDMNIQERLDQILKHLQQHGQVQVRDLAQQFGVSEMTIRRDLERLAREGHLVRTYGGATAAAGLIGEQPFAAKAVSHIEEKERIARAAADLVQDGDVVLLDAGSTTLAISRCLRGRKGLTVITVDLKIALELCDEPGIEVIVTGGTAMPEIYSLLGPVAEQFLRGLTVNIAFLGSSAVDVDFGLTTPTLSKVPLKRAMIGAAQHAVLVADSSKFNRRATYQICPLSSLSRVITDDGLPPAAAAAIRKGGITLDLV</sequence>
<dbReference type="InterPro" id="IPR050313">
    <property type="entry name" value="Carb_Metab_HTH_regulators"/>
</dbReference>
<keyword evidence="1" id="KW-0805">Transcription regulation</keyword>
<evidence type="ECO:0000256" key="2">
    <source>
        <dbReference type="ARBA" id="ARBA00023125"/>
    </source>
</evidence>
<keyword evidence="2" id="KW-0238">DNA-binding</keyword>
<dbReference type="Gene3D" id="1.10.10.10">
    <property type="entry name" value="Winged helix-like DNA-binding domain superfamily/Winged helix DNA-binding domain"/>
    <property type="match status" value="1"/>
</dbReference>
<dbReference type="PANTHER" id="PTHR30363:SF46">
    <property type="entry name" value="LYSR FAMILY TRANSCRIPTIONAL REGULATOR"/>
    <property type="match status" value="1"/>
</dbReference>
<dbReference type="InterPro" id="IPR036388">
    <property type="entry name" value="WH-like_DNA-bd_sf"/>
</dbReference>
<dbReference type="SMART" id="SM01134">
    <property type="entry name" value="DeoRC"/>
    <property type="match status" value="1"/>
</dbReference>